<name>A0A8S5LF61_9CAUD</name>
<accession>A0A8S5LF61</accession>
<organism evidence="1">
    <name type="scientific">Siphoviridae sp. ct3CA7</name>
    <dbReference type="NCBI Taxonomy" id="2823561"/>
    <lineage>
        <taxon>Viruses</taxon>
        <taxon>Duplodnaviria</taxon>
        <taxon>Heunggongvirae</taxon>
        <taxon>Uroviricota</taxon>
        <taxon>Caudoviricetes</taxon>
    </lineage>
</organism>
<proteinExistence type="predicted"/>
<dbReference type="EMBL" id="BK014704">
    <property type="protein sequence ID" value="DAD68575.1"/>
    <property type="molecule type" value="Genomic_DNA"/>
</dbReference>
<evidence type="ECO:0000313" key="1">
    <source>
        <dbReference type="EMBL" id="DAD68575.1"/>
    </source>
</evidence>
<sequence>MYVARENVLPTKTLEKLRRRAAMGLSYAGIPITQDPAEQCMYHNCQRKRDPKDPYYLCRVHSAFADVTLNPHTYLGQTA</sequence>
<protein>
    <submittedName>
        <fullName evidence="1">Uncharacterized protein</fullName>
    </submittedName>
</protein>
<reference evidence="1" key="1">
    <citation type="journal article" date="2021" name="Proc. Natl. Acad. Sci. U.S.A.">
        <title>A Catalog of Tens of Thousands of Viruses from Human Metagenomes Reveals Hidden Associations with Chronic Diseases.</title>
        <authorList>
            <person name="Tisza M.J."/>
            <person name="Buck C.B."/>
        </authorList>
    </citation>
    <scope>NUCLEOTIDE SEQUENCE</scope>
    <source>
        <strain evidence="1">Ct3CA7</strain>
    </source>
</reference>